<protein>
    <recommendedName>
        <fullName evidence="3">Mth938-like domain-containing protein</fullName>
    </recommendedName>
</protein>
<dbReference type="PANTHER" id="PTHR21192">
    <property type="entry name" value="NUCLEAR PROTEIN E3-3"/>
    <property type="match status" value="1"/>
</dbReference>
<organism evidence="1 2">
    <name type="scientific">Pseudoxanthomonas taiwanensis J19</name>
    <dbReference type="NCBI Taxonomy" id="935569"/>
    <lineage>
        <taxon>Bacteria</taxon>
        <taxon>Pseudomonadati</taxon>
        <taxon>Pseudomonadota</taxon>
        <taxon>Gammaproteobacteria</taxon>
        <taxon>Lysobacterales</taxon>
        <taxon>Lysobacteraceae</taxon>
        <taxon>Pseudoxanthomonas</taxon>
    </lineage>
</organism>
<dbReference type="RefSeq" id="WP_019399870.1">
    <property type="nucleotide sequence ID" value="NZ_VLJS01000021.1"/>
</dbReference>
<comment type="caution">
    <text evidence="1">The sequence shown here is derived from an EMBL/GenBank/DDBJ whole genome shotgun (WGS) entry which is preliminary data.</text>
</comment>
<dbReference type="InterPro" id="IPR036748">
    <property type="entry name" value="MTH938-like_sf"/>
</dbReference>
<evidence type="ECO:0000313" key="2">
    <source>
        <dbReference type="Proteomes" id="UP000321583"/>
    </source>
</evidence>
<dbReference type="Gene3D" id="3.40.1230.10">
    <property type="entry name" value="MTH938-like"/>
    <property type="match status" value="1"/>
</dbReference>
<dbReference type="OrthoDB" id="9800373at2"/>
<dbReference type="SUPFAM" id="SSF64076">
    <property type="entry name" value="MTH938-like"/>
    <property type="match status" value="1"/>
</dbReference>
<sequence length="124" mass="12988">MQLSHERPDYGFVLRGADATSARVNDQVLTRSFAIAPDRLLEDWDAPASAAALEPAHLAPLLALEPELVVLGTGARQVFPPAAALAACLTRGIGIEAMDNAAAARTYNVLAGEGRRVVVAMLLG</sequence>
<dbReference type="AlphaFoldDB" id="A0A562E3T0"/>
<dbReference type="EMBL" id="VLJS01000021">
    <property type="protein sequence ID" value="TWH16676.1"/>
    <property type="molecule type" value="Genomic_DNA"/>
</dbReference>
<reference evidence="1 2" key="1">
    <citation type="submission" date="2019-07" db="EMBL/GenBank/DDBJ databases">
        <title>Genome sequencing of lignin-degrading bacterial isolates.</title>
        <authorList>
            <person name="Gladden J."/>
        </authorList>
    </citation>
    <scope>NUCLEOTIDE SEQUENCE [LARGE SCALE GENOMIC DNA]</scope>
    <source>
        <strain evidence="1 2">J19</strain>
    </source>
</reference>
<evidence type="ECO:0000313" key="1">
    <source>
        <dbReference type="EMBL" id="TWH16676.1"/>
    </source>
</evidence>
<gene>
    <name evidence="1" type="ORF">L613_011700000070</name>
</gene>
<dbReference type="InterPro" id="IPR007523">
    <property type="entry name" value="NDUFAF3/AAMDC"/>
</dbReference>
<accession>A0A562E3T0</accession>
<dbReference type="PANTHER" id="PTHR21192:SF2">
    <property type="entry name" value="NADH DEHYDROGENASE [UBIQUINONE] 1 ALPHA SUBCOMPLEX ASSEMBLY FACTOR 3"/>
    <property type="match status" value="1"/>
</dbReference>
<name>A0A562E3T0_9GAMM</name>
<evidence type="ECO:0008006" key="3">
    <source>
        <dbReference type="Google" id="ProtNLM"/>
    </source>
</evidence>
<dbReference type="Proteomes" id="UP000321583">
    <property type="component" value="Unassembled WGS sequence"/>
</dbReference>
<dbReference type="CDD" id="cd05560">
    <property type="entry name" value="Xcc1710_like"/>
    <property type="match status" value="1"/>
</dbReference>
<proteinExistence type="predicted"/>
<dbReference type="Pfam" id="PF04430">
    <property type="entry name" value="DUF498"/>
    <property type="match status" value="1"/>
</dbReference>
<keyword evidence="2" id="KW-1185">Reference proteome</keyword>